<dbReference type="STRING" id="764298.STRMA_1078"/>
<dbReference type="Proteomes" id="UP000003573">
    <property type="component" value="Unassembled WGS sequence"/>
</dbReference>
<dbReference type="InterPro" id="IPR010330">
    <property type="entry name" value="CoiA_nuc"/>
</dbReference>
<dbReference type="InterPro" id="IPR057253">
    <property type="entry name" value="CoiA-like_N"/>
</dbReference>
<protein>
    <submittedName>
        <fullName evidence="3">CoiA-like protein</fullName>
    </submittedName>
</protein>
<keyword evidence="4" id="KW-1185">Reference proteome</keyword>
<feature type="domain" description="Competence protein CoiA-like N-terminal" evidence="2">
    <location>
        <begin position="19"/>
        <end position="55"/>
    </location>
</feature>
<gene>
    <name evidence="3" type="ORF">STRMA_1078</name>
</gene>
<reference evidence="3 4" key="1">
    <citation type="journal article" date="2014" name="Int. J. Syst. Evol. Microbiol.">
        <title>Phylogenomics and the dynamic genome evolution of the genus Streptococcus.</title>
        <authorList>
            <consortium name="The Broad Institute Genome Sequencing Platform"/>
            <person name="Richards V.P."/>
            <person name="Palmer S.R."/>
            <person name="Pavinski Bitar P.D."/>
            <person name="Qin X."/>
            <person name="Weinstock G.M."/>
            <person name="Highlander S.K."/>
            <person name="Town C.D."/>
            <person name="Burne R.A."/>
            <person name="Stanhope M.J."/>
        </authorList>
    </citation>
    <scope>NUCLEOTIDE SEQUENCE [LARGE SCALE GENOMIC DNA]</scope>
    <source>
        <strain evidence="3 4">NCTC 11558</strain>
    </source>
</reference>
<dbReference type="OrthoDB" id="3784230at2"/>
<dbReference type="Pfam" id="PF25164">
    <property type="entry name" value="CoiA_N"/>
    <property type="match status" value="1"/>
</dbReference>
<dbReference type="Pfam" id="PF06054">
    <property type="entry name" value="CoiA_nuc"/>
    <property type="match status" value="1"/>
</dbReference>
<feature type="domain" description="Competence protein CoiA nuclease-like" evidence="1">
    <location>
        <begin position="60"/>
        <end position="187"/>
    </location>
</feature>
<proteinExistence type="predicted"/>
<name>G5JUT8_9STRE</name>
<dbReference type="RefSeq" id="WP_003079228.1">
    <property type="nucleotide sequence ID" value="NZ_AEUW02000001.1"/>
</dbReference>
<evidence type="ECO:0000259" key="1">
    <source>
        <dbReference type="Pfam" id="PF06054"/>
    </source>
</evidence>
<sequence length="316" mass="37444">MLSARNKNGKLVNLLTEIPVKGDFYCPVCQSPVRLKKGKIMRPHFAHISLQGCQFYSENESAEHLNLKAKLYWSLSQTERVEIEKIIAGIGQIADLLINHKLALEVQCSRLSEDRLRERTQAYQKHGYQVLWLLGEKLWLGRSLSSLQKQFLYFSKNMGFHLWELDIHKHELRLKYLIYEDLFGRVYYKTQSCSFNHHMMSFLRLPYVQQAVMSYHVKQRRQVGLAIQKQLMARNPYWLRQQEAAYLQGRNLIAQSDADFFPQVRPPQCSRGFCQINQDLIYFRTAFFQYYQKQGNRATQELYPPAFYDKMKETNH</sequence>
<dbReference type="EMBL" id="AEUW02000001">
    <property type="protein sequence ID" value="EHJ51898.1"/>
    <property type="molecule type" value="Genomic_DNA"/>
</dbReference>
<dbReference type="AlphaFoldDB" id="G5JUT8"/>
<evidence type="ECO:0000313" key="3">
    <source>
        <dbReference type="EMBL" id="EHJ51898.1"/>
    </source>
</evidence>
<comment type="caution">
    <text evidence="3">The sequence shown here is derived from an EMBL/GenBank/DDBJ whole genome shotgun (WGS) entry which is preliminary data.</text>
</comment>
<accession>G5JUT8</accession>
<organism evidence="3 4">
    <name type="scientific">Streptococcus macacae NCTC 11558</name>
    <dbReference type="NCBI Taxonomy" id="764298"/>
    <lineage>
        <taxon>Bacteria</taxon>
        <taxon>Bacillati</taxon>
        <taxon>Bacillota</taxon>
        <taxon>Bacilli</taxon>
        <taxon>Lactobacillales</taxon>
        <taxon>Streptococcaceae</taxon>
        <taxon>Streptococcus</taxon>
    </lineage>
</organism>
<dbReference type="InterPro" id="IPR021176">
    <property type="entry name" value="Competence-induced_CoiA"/>
</dbReference>
<dbReference type="PIRSF" id="PIRSF007487">
    <property type="entry name" value="Competence-induced_CoiA_bac"/>
    <property type="match status" value="1"/>
</dbReference>
<dbReference type="eggNOG" id="COG4469">
    <property type="taxonomic scope" value="Bacteria"/>
</dbReference>
<evidence type="ECO:0000259" key="2">
    <source>
        <dbReference type="Pfam" id="PF25164"/>
    </source>
</evidence>
<evidence type="ECO:0000313" key="4">
    <source>
        <dbReference type="Proteomes" id="UP000003573"/>
    </source>
</evidence>